<evidence type="ECO:0000313" key="2">
    <source>
        <dbReference type="Proteomes" id="UP001079535"/>
    </source>
</evidence>
<gene>
    <name evidence="1" type="ORF">OZZ17_03300</name>
</gene>
<dbReference type="RefSeq" id="WP_268803366.1">
    <property type="nucleotide sequence ID" value="NZ_JAPRAY010000003.1"/>
</dbReference>
<proteinExistence type="predicted"/>
<dbReference type="EMBL" id="JAPRAY010000003">
    <property type="protein sequence ID" value="MCZ0666562.1"/>
    <property type="molecule type" value="Genomic_DNA"/>
</dbReference>
<evidence type="ECO:0000313" key="1">
    <source>
        <dbReference type="EMBL" id="MCZ0666562.1"/>
    </source>
</evidence>
<comment type="caution">
    <text evidence="1">The sequence shown here is derived from an EMBL/GenBank/DDBJ whole genome shotgun (WGS) entry which is preliminary data.</text>
</comment>
<dbReference type="Proteomes" id="UP001079535">
    <property type="component" value="Unassembled WGS sequence"/>
</dbReference>
<dbReference type="AlphaFoldDB" id="A0A9Q4F0A3"/>
<organism evidence="1 2">
    <name type="scientific">Mediterraneibacter gnavus</name>
    <name type="common">Ruminococcus gnavus</name>
    <dbReference type="NCBI Taxonomy" id="33038"/>
    <lineage>
        <taxon>Bacteria</taxon>
        <taxon>Bacillati</taxon>
        <taxon>Bacillota</taxon>
        <taxon>Clostridia</taxon>
        <taxon>Lachnospirales</taxon>
        <taxon>Lachnospiraceae</taxon>
        <taxon>Mediterraneibacter</taxon>
    </lineage>
</organism>
<sequence>MEIFLNHVKETVEKYGFRAEIVEEIEVTTRDENGRFVNRTFKNPSVFVYAKNIDGKEVKWFEYNSNECRYRGNNTDVCNIWLYKTREDLKPDDLICMFNDIEADMKVFVDPEDWQEIANVPDAFEDIRYM</sequence>
<accession>A0A9Q4F0A3</accession>
<protein>
    <submittedName>
        <fullName evidence="1">Uncharacterized protein</fullName>
    </submittedName>
</protein>
<reference evidence="1" key="1">
    <citation type="submission" date="2022-11" db="EMBL/GenBank/DDBJ databases">
        <title>Temperate bacteriophages infecting mucin-degrading bacterium Ruminococcus gnavus from the human gut.</title>
        <authorList>
            <person name="Buttimer C."/>
        </authorList>
    </citation>
    <scope>NUCLEOTIDE SEQUENCE</scope>
    <source>
        <strain evidence="1">CCUG 49994</strain>
    </source>
</reference>
<name>A0A9Q4F0A3_MEDGN</name>